<reference evidence="2 3" key="1">
    <citation type="submission" date="2016-09" db="EMBL/GenBank/DDBJ databases">
        <title>Acidihalobacter prosperus V6 (DSM14174).</title>
        <authorList>
            <person name="Khaleque H.N."/>
            <person name="Ramsay J.P."/>
            <person name="Murphy R.J.T."/>
            <person name="Kaksonen A.H."/>
            <person name="Boxall N.J."/>
            <person name="Watkin E.L.J."/>
        </authorList>
    </citation>
    <scope>NUCLEOTIDE SEQUENCE [LARGE SCALE GENOMIC DNA]</scope>
    <source>
        <strain evidence="2 3">V6</strain>
    </source>
</reference>
<protein>
    <recommendedName>
        <fullName evidence="4">Lipoprotein</fullName>
    </recommendedName>
</protein>
<dbReference type="KEGG" id="aaeo:BJI67_12210"/>
<evidence type="ECO:0000256" key="1">
    <source>
        <dbReference type="SAM" id="SignalP"/>
    </source>
</evidence>
<evidence type="ECO:0000313" key="3">
    <source>
        <dbReference type="Proteomes" id="UP000095342"/>
    </source>
</evidence>
<dbReference type="AlphaFoldDB" id="A0A1D8K9T5"/>
<name>A0A1D8K9T5_9GAMM</name>
<feature type="chain" id="PRO_5009109810" description="Lipoprotein" evidence="1">
    <location>
        <begin position="23"/>
        <end position="99"/>
    </location>
</feature>
<proteinExistence type="predicted"/>
<dbReference type="PROSITE" id="PS51257">
    <property type="entry name" value="PROKAR_LIPOPROTEIN"/>
    <property type="match status" value="1"/>
</dbReference>
<organism evidence="2 3">
    <name type="scientific">Acidihalobacter aeolianus</name>
    <dbReference type="NCBI Taxonomy" id="2792603"/>
    <lineage>
        <taxon>Bacteria</taxon>
        <taxon>Pseudomonadati</taxon>
        <taxon>Pseudomonadota</taxon>
        <taxon>Gammaproteobacteria</taxon>
        <taxon>Chromatiales</taxon>
        <taxon>Ectothiorhodospiraceae</taxon>
        <taxon>Acidihalobacter</taxon>
    </lineage>
</organism>
<dbReference type="Proteomes" id="UP000095342">
    <property type="component" value="Chromosome"/>
</dbReference>
<evidence type="ECO:0000313" key="2">
    <source>
        <dbReference type="EMBL" id="AOV17715.1"/>
    </source>
</evidence>
<sequence length="99" mass="10820">MLSRLTLPILAVAMTTLLSACAGAPARPNEARECAAGLHIAYSELEDARAHGFDGTVEWTKAAGLLTAAKIQQQFGKYPNCIDKVRRARYYIHQAQLPH</sequence>
<dbReference type="RefSeq" id="WP_070073253.1">
    <property type="nucleotide sequence ID" value="NZ_CP017448.1"/>
</dbReference>
<gene>
    <name evidence="2" type="ORF">BJI67_12210</name>
</gene>
<feature type="signal peptide" evidence="1">
    <location>
        <begin position="1"/>
        <end position="22"/>
    </location>
</feature>
<evidence type="ECO:0008006" key="4">
    <source>
        <dbReference type="Google" id="ProtNLM"/>
    </source>
</evidence>
<keyword evidence="3" id="KW-1185">Reference proteome</keyword>
<accession>A0A1D8K9T5</accession>
<dbReference type="EMBL" id="CP017448">
    <property type="protein sequence ID" value="AOV17715.1"/>
    <property type="molecule type" value="Genomic_DNA"/>
</dbReference>
<keyword evidence="1" id="KW-0732">Signal</keyword>